<evidence type="ECO:0000256" key="1">
    <source>
        <dbReference type="SAM" id="MobiDB-lite"/>
    </source>
</evidence>
<dbReference type="Proteomes" id="UP000308652">
    <property type="component" value="Unassembled WGS sequence"/>
</dbReference>
<dbReference type="AlphaFoldDB" id="A0A5C3LWV5"/>
<organism evidence="2 3">
    <name type="scientific">Crucibulum laeve</name>
    <dbReference type="NCBI Taxonomy" id="68775"/>
    <lineage>
        <taxon>Eukaryota</taxon>
        <taxon>Fungi</taxon>
        <taxon>Dikarya</taxon>
        <taxon>Basidiomycota</taxon>
        <taxon>Agaricomycotina</taxon>
        <taxon>Agaricomycetes</taxon>
        <taxon>Agaricomycetidae</taxon>
        <taxon>Agaricales</taxon>
        <taxon>Agaricineae</taxon>
        <taxon>Nidulariaceae</taxon>
        <taxon>Crucibulum</taxon>
    </lineage>
</organism>
<dbReference type="PANTHER" id="PTHR34365">
    <property type="entry name" value="ENOLASE (DUF1399)"/>
    <property type="match status" value="1"/>
</dbReference>
<dbReference type="InterPro" id="IPR009836">
    <property type="entry name" value="GRDP-like"/>
</dbReference>
<feature type="region of interest" description="Disordered" evidence="1">
    <location>
        <begin position="531"/>
        <end position="550"/>
    </location>
</feature>
<proteinExistence type="predicted"/>
<keyword evidence="3" id="KW-1185">Reference proteome</keyword>
<sequence>MKSTVGAIPSAHGSPLVGISQLKMHLALLNSFSAMKATIGDLGGADKISIPDMPEDQERRWAWFVGLAVERFDIWCRALRPEYLETSLELMVPPDDVLMVWHAYMLNPRWFAEDSLRLPSVGQLKNLWPIFSSDFSGQLIAIIQSPPSFDRTQLWLKYTSLPFDYLESAERMRKKDILCPKCRNTIRVSFMNAQGTGYLQQNFTTQCTRSCENFIVKHKHLALRKLAEDIATTSEERGLAGTICGKDGSTTSKAAGTRLLTAIKDSDSIKQKSSRLAETKDLKNMDEKDERMCQTIMKDVGYDIQKLRAAMERLVNISNKPLVGRIMSAYSGDKIYSVDLPGAVLRQGSFTEKMHRLRWTEPTFFDNKDDELALQHATARYHAFLELMASSPASFFVPTLDIDLVWHTHQLVSPKYEEDCKSFVGRFIDHDDKVDGVRLSFAFDITCRAWKSCYNVEYTHCGCPIPGDTIGQKLKRLVAGSSSTNPAPQHAHLVPPQNSAVLEATHPSDHNAVRVLPQNQRMHDFARMRYEKERKRAESRKSKSEKTNNASLRDHQMAFLLPVPIYYVGFGGCIAMSGAVVESGSASCGGSGGSFGSCGGVSSACGGGGGGGGGCGGGGGGGGCGGGGGGGCGGGGGGS</sequence>
<dbReference type="STRING" id="68775.A0A5C3LWV5"/>
<evidence type="ECO:0000313" key="3">
    <source>
        <dbReference type="Proteomes" id="UP000308652"/>
    </source>
</evidence>
<dbReference type="PANTHER" id="PTHR34365:SF7">
    <property type="entry name" value="GLYCINE-RICH DOMAIN-CONTAINING PROTEIN 1"/>
    <property type="match status" value="1"/>
</dbReference>
<protein>
    <submittedName>
        <fullName evidence="2">Uncharacterized protein</fullName>
    </submittedName>
</protein>
<evidence type="ECO:0000313" key="2">
    <source>
        <dbReference type="EMBL" id="TFK33261.1"/>
    </source>
</evidence>
<dbReference type="OrthoDB" id="2684236at2759"/>
<dbReference type="EMBL" id="ML213651">
    <property type="protein sequence ID" value="TFK33261.1"/>
    <property type="molecule type" value="Genomic_DNA"/>
</dbReference>
<dbReference type="Pfam" id="PF07173">
    <property type="entry name" value="GRDP-like"/>
    <property type="match status" value="1"/>
</dbReference>
<reference evidence="2 3" key="1">
    <citation type="journal article" date="2019" name="Nat. Ecol. Evol.">
        <title>Megaphylogeny resolves global patterns of mushroom evolution.</title>
        <authorList>
            <person name="Varga T."/>
            <person name="Krizsan K."/>
            <person name="Foldi C."/>
            <person name="Dima B."/>
            <person name="Sanchez-Garcia M."/>
            <person name="Sanchez-Ramirez S."/>
            <person name="Szollosi G.J."/>
            <person name="Szarkandi J.G."/>
            <person name="Papp V."/>
            <person name="Albert L."/>
            <person name="Andreopoulos W."/>
            <person name="Angelini C."/>
            <person name="Antonin V."/>
            <person name="Barry K.W."/>
            <person name="Bougher N.L."/>
            <person name="Buchanan P."/>
            <person name="Buyck B."/>
            <person name="Bense V."/>
            <person name="Catcheside P."/>
            <person name="Chovatia M."/>
            <person name="Cooper J."/>
            <person name="Damon W."/>
            <person name="Desjardin D."/>
            <person name="Finy P."/>
            <person name="Geml J."/>
            <person name="Haridas S."/>
            <person name="Hughes K."/>
            <person name="Justo A."/>
            <person name="Karasinski D."/>
            <person name="Kautmanova I."/>
            <person name="Kiss B."/>
            <person name="Kocsube S."/>
            <person name="Kotiranta H."/>
            <person name="LaButti K.M."/>
            <person name="Lechner B.E."/>
            <person name="Liimatainen K."/>
            <person name="Lipzen A."/>
            <person name="Lukacs Z."/>
            <person name="Mihaltcheva S."/>
            <person name="Morgado L.N."/>
            <person name="Niskanen T."/>
            <person name="Noordeloos M.E."/>
            <person name="Ohm R.A."/>
            <person name="Ortiz-Santana B."/>
            <person name="Ovrebo C."/>
            <person name="Racz N."/>
            <person name="Riley R."/>
            <person name="Savchenko A."/>
            <person name="Shiryaev A."/>
            <person name="Soop K."/>
            <person name="Spirin V."/>
            <person name="Szebenyi C."/>
            <person name="Tomsovsky M."/>
            <person name="Tulloss R.E."/>
            <person name="Uehling J."/>
            <person name="Grigoriev I.V."/>
            <person name="Vagvolgyi C."/>
            <person name="Papp T."/>
            <person name="Martin F.M."/>
            <person name="Miettinen O."/>
            <person name="Hibbett D.S."/>
            <person name="Nagy L.G."/>
        </authorList>
    </citation>
    <scope>NUCLEOTIDE SEQUENCE [LARGE SCALE GENOMIC DNA]</scope>
    <source>
        <strain evidence="2 3">CBS 166.37</strain>
    </source>
</reference>
<gene>
    <name evidence="2" type="ORF">BDQ12DRAFT_738863</name>
</gene>
<accession>A0A5C3LWV5</accession>
<name>A0A5C3LWV5_9AGAR</name>